<dbReference type="EMBL" id="JACIJP010000002">
    <property type="protein sequence ID" value="MBB6124170.1"/>
    <property type="molecule type" value="Genomic_DNA"/>
</dbReference>
<evidence type="ECO:0000256" key="2">
    <source>
        <dbReference type="SAM" id="SignalP"/>
    </source>
</evidence>
<evidence type="ECO:0000256" key="1">
    <source>
        <dbReference type="SAM" id="MobiDB-lite"/>
    </source>
</evidence>
<organism evidence="3 4">
    <name type="scientific">Sphingobium subterraneum</name>
    <dbReference type="NCBI Taxonomy" id="627688"/>
    <lineage>
        <taxon>Bacteria</taxon>
        <taxon>Pseudomonadati</taxon>
        <taxon>Pseudomonadota</taxon>
        <taxon>Alphaproteobacteria</taxon>
        <taxon>Sphingomonadales</taxon>
        <taxon>Sphingomonadaceae</taxon>
        <taxon>Sphingobium</taxon>
    </lineage>
</organism>
<dbReference type="AlphaFoldDB" id="A0A841J0L6"/>
<name>A0A841J0L6_9SPHN</name>
<reference evidence="3 4" key="1">
    <citation type="submission" date="2020-08" db="EMBL/GenBank/DDBJ databases">
        <title>Genomic Encyclopedia of Type Strains, Phase IV (KMG-IV): sequencing the most valuable type-strain genomes for metagenomic binning, comparative biology and taxonomic classification.</title>
        <authorList>
            <person name="Goeker M."/>
        </authorList>
    </citation>
    <scope>NUCLEOTIDE SEQUENCE [LARGE SCALE GENOMIC DNA]</scope>
    <source>
        <strain evidence="3 4">DSM 102255</strain>
    </source>
</reference>
<sequence length="185" mass="19728">MTSRLFSLGIALTGLVAMASPARAQDAESAERPAPGQERVVQVIVYGDDPCKAGSDDEIVVCVRQAESERYRIPENLRGTDPNLSTNQAWTNRVKSIEYVGRNGTQSCSPVGGGGFTGCFSQIAAQAKAERQQQDNVSWADLVAAERAKRLSVIDSDSKAIEERVKAEEAAKAKADAQAGTSTKP</sequence>
<feature type="region of interest" description="Disordered" evidence="1">
    <location>
        <begin position="166"/>
        <end position="185"/>
    </location>
</feature>
<feature type="chain" id="PRO_5032357983" evidence="2">
    <location>
        <begin position="25"/>
        <end position="185"/>
    </location>
</feature>
<proteinExistence type="predicted"/>
<gene>
    <name evidence="3" type="ORF">FHS92_001899</name>
</gene>
<feature type="compositionally biased region" description="Basic and acidic residues" evidence="1">
    <location>
        <begin position="166"/>
        <end position="175"/>
    </location>
</feature>
<dbReference type="RefSeq" id="WP_184079862.1">
    <property type="nucleotide sequence ID" value="NZ_JACIJP010000002.1"/>
</dbReference>
<dbReference type="Proteomes" id="UP000552700">
    <property type="component" value="Unassembled WGS sequence"/>
</dbReference>
<protein>
    <submittedName>
        <fullName evidence="3">Uncharacterized protein</fullName>
    </submittedName>
</protein>
<keyword evidence="2" id="KW-0732">Signal</keyword>
<evidence type="ECO:0000313" key="4">
    <source>
        <dbReference type="Proteomes" id="UP000552700"/>
    </source>
</evidence>
<keyword evidence="4" id="KW-1185">Reference proteome</keyword>
<accession>A0A841J0L6</accession>
<feature type="signal peptide" evidence="2">
    <location>
        <begin position="1"/>
        <end position="24"/>
    </location>
</feature>
<evidence type="ECO:0000313" key="3">
    <source>
        <dbReference type="EMBL" id="MBB6124170.1"/>
    </source>
</evidence>
<comment type="caution">
    <text evidence="3">The sequence shown here is derived from an EMBL/GenBank/DDBJ whole genome shotgun (WGS) entry which is preliminary data.</text>
</comment>